<sequence length="211" mass="24131">MHTLKRMKKGWKGVLALKLDMSKAYDRVEWSLWPGMMARFGFSHTWIDRIMNCVSSVSFSFLVNGEARGTLTPFKSLRQGDPFSSYLFLICAEVFNKAFLAKQVWRLIHNPDSLDANALKQGYYPNSSILQICSPIVLNPGAKVVSLKLDNGRWNEAITLESFSSKESSLILNIPYSSKPLLDKLMWHYDKFGCYLVKSGYHMAIIGWKYL</sequence>
<reference evidence="2" key="1">
    <citation type="journal article" date="2023" name="Plant J.">
        <title>Genome sequences and population genomics provide insights into the demographic history, inbreeding, and mutation load of two 'living fossil' tree species of Dipteronia.</title>
        <authorList>
            <person name="Feng Y."/>
            <person name="Comes H.P."/>
            <person name="Chen J."/>
            <person name="Zhu S."/>
            <person name="Lu R."/>
            <person name="Zhang X."/>
            <person name="Li P."/>
            <person name="Qiu J."/>
            <person name="Olsen K.M."/>
            <person name="Qiu Y."/>
        </authorList>
    </citation>
    <scope>NUCLEOTIDE SEQUENCE</scope>
    <source>
        <strain evidence="2">KIB01</strain>
    </source>
</reference>
<name>A0AAD9XCF3_9ROSI</name>
<protein>
    <recommendedName>
        <fullName evidence="1">Reverse transcriptase domain-containing protein</fullName>
    </recommendedName>
</protein>
<evidence type="ECO:0000313" key="2">
    <source>
        <dbReference type="EMBL" id="KAK2656737.1"/>
    </source>
</evidence>
<proteinExistence type="predicted"/>
<accession>A0AAD9XCF3</accession>
<comment type="caution">
    <text evidence="2">The sequence shown here is derived from an EMBL/GenBank/DDBJ whole genome shotgun (WGS) entry which is preliminary data.</text>
</comment>
<dbReference type="Proteomes" id="UP001280121">
    <property type="component" value="Unassembled WGS sequence"/>
</dbReference>
<evidence type="ECO:0000313" key="3">
    <source>
        <dbReference type="Proteomes" id="UP001280121"/>
    </source>
</evidence>
<keyword evidence="3" id="KW-1185">Reference proteome</keyword>
<organism evidence="2 3">
    <name type="scientific">Dipteronia dyeriana</name>
    <dbReference type="NCBI Taxonomy" id="168575"/>
    <lineage>
        <taxon>Eukaryota</taxon>
        <taxon>Viridiplantae</taxon>
        <taxon>Streptophyta</taxon>
        <taxon>Embryophyta</taxon>
        <taxon>Tracheophyta</taxon>
        <taxon>Spermatophyta</taxon>
        <taxon>Magnoliopsida</taxon>
        <taxon>eudicotyledons</taxon>
        <taxon>Gunneridae</taxon>
        <taxon>Pentapetalae</taxon>
        <taxon>rosids</taxon>
        <taxon>malvids</taxon>
        <taxon>Sapindales</taxon>
        <taxon>Sapindaceae</taxon>
        <taxon>Hippocastanoideae</taxon>
        <taxon>Acereae</taxon>
        <taxon>Dipteronia</taxon>
    </lineage>
</organism>
<dbReference type="PANTHER" id="PTHR33116">
    <property type="entry name" value="REVERSE TRANSCRIPTASE ZINC-BINDING DOMAIN-CONTAINING PROTEIN-RELATED-RELATED"/>
    <property type="match status" value="1"/>
</dbReference>
<feature type="domain" description="Reverse transcriptase" evidence="1">
    <location>
        <begin position="5"/>
        <end position="99"/>
    </location>
</feature>
<dbReference type="EMBL" id="JANJYI010000003">
    <property type="protein sequence ID" value="KAK2656737.1"/>
    <property type="molecule type" value="Genomic_DNA"/>
</dbReference>
<evidence type="ECO:0000259" key="1">
    <source>
        <dbReference type="Pfam" id="PF00078"/>
    </source>
</evidence>
<dbReference type="PANTHER" id="PTHR33116:SF86">
    <property type="entry name" value="REVERSE TRANSCRIPTASE DOMAIN-CONTAINING PROTEIN"/>
    <property type="match status" value="1"/>
</dbReference>
<dbReference type="InterPro" id="IPR000477">
    <property type="entry name" value="RT_dom"/>
</dbReference>
<gene>
    <name evidence="2" type="ORF">Ddye_009789</name>
</gene>
<dbReference type="Pfam" id="PF00078">
    <property type="entry name" value="RVT_1"/>
    <property type="match status" value="1"/>
</dbReference>
<dbReference type="AlphaFoldDB" id="A0AAD9XCF3"/>